<evidence type="ECO:0000313" key="2">
    <source>
        <dbReference type="EMBL" id="MFC7062970.1"/>
    </source>
</evidence>
<dbReference type="EC" id="2.3.-.-" evidence="2"/>
<dbReference type="CDD" id="cd04301">
    <property type="entry name" value="NAT_SF"/>
    <property type="match status" value="1"/>
</dbReference>
<feature type="domain" description="N-acetyltransferase" evidence="1">
    <location>
        <begin position="1"/>
        <end position="160"/>
    </location>
</feature>
<dbReference type="GO" id="GO:0016746">
    <property type="term" value="F:acyltransferase activity"/>
    <property type="evidence" value="ECO:0007669"/>
    <property type="project" value="UniProtKB-KW"/>
</dbReference>
<dbReference type="Gene3D" id="3.40.630.30">
    <property type="match status" value="2"/>
</dbReference>
<keyword evidence="2" id="KW-0012">Acyltransferase</keyword>
<sequence>MSIRNYAAGDEVQIQRLFEKTFKHNRSLAHWEWKFKQHPHFQDPIILVWEENDEILGHISLWVNKAYNGNEVHKVGLRIDTMVDPKTRGKGIYRKLNDRLIEEAKKENIDYLFGFPAPKAKNLLIKYSNAKHIINMPRLVNIQRPFSLLSSKFSLIKYLKPLDEMVIKIKNRKNVRFSNHFSVVEIRNFDDRFNRLASTINNTEQTMVLRDASYLTWRYLLHPEKHYRILALEDDSNNLQGYIIFTVENKHSYKSGIILDWVCLANSKGSRLLLDTALSYMREADLVQTWSLPHTSMYSLYTANGFRQKDTPVPLVGINISNDFIHLHQSSKWFITPGDVDSF</sequence>
<dbReference type="RefSeq" id="WP_204708920.1">
    <property type="nucleotide sequence ID" value="NZ_JBHSZV010000035.1"/>
</dbReference>
<comment type="caution">
    <text evidence="2">The sequence shown here is derived from an EMBL/GenBank/DDBJ whole genome shotgun (WGS) entry which is preliminary data.</text>
</comment>
<protein>
    <submittedName>
        <fullName evidence="2">GNAT family N-acetyltransferase</fullName>
        <ecNumber evidence="2">2.3.-.-</ecNumber>
    </submittedName>
</protein>
<dbReference type="PROSITE" id="PS51186">
    <property type="entry name" value="GNAT"/>
    <property type="match status" value="1"/>
</dbReference>
<dbReference type="SUPFAM" id="SSF55729">
    <property type="entry name" value="Acyl-CoA N-acyltransferases (Nat)"/>
    <property type="match status" value="2"/>
</dbReference>
<evidence type="ECO:0000259" key="1">
    <source>
        <dbReference type="PROSITE" id="PS51186"/>
    </source>
</evidence>
<dbReference type="EMBL" id="JBHSZV010000035">
    <property type="protein sequence ID" value="MFC7062970.1"/>
    <property type="molecule type" value="Genomic_DNA"/>
</dbReference>
<dbReference type="InterPro" id="IPR016181">
    <property type="entry name" value="Acyl_CoA_acyltransferase"/>
</dbReference>
<dbReference type="InterPro" id="IPR000182">
    <property type="entry name" value="GNAT_dom"/>
</dbReference>
<keyword evidence="3" id="KW-1185">Reference proteome</keyword>
<dbReference type="Pfam" id="PF13527">
    <property type="entry name" value="Acetyltransf_9"/>
    <property type="match status" value="1"/>
</dbReference>
<organism evidence="2 3">
    <name type="scientific">Halobacillus seohaensis</name>
    <dbReference type="NCBI Taxonomy" id="447421"/>
    <lineage>
        <taxon>Bacteria</taxon>
        <taxon>Bacillati</taxon>
        <taxon>Bacillota</taxon>
        <taxon>Bacilli</taxon>
        <taxon>Bacillales</taxon>
        <taxon>Bacillaceae</taxon>
        <taxon>Halobacillus</taxon>
    </lineage>
</organism>
<name>A0ABW2ELL6_9BACI</name>
<gene>
    <name evidence="2" type="ORF">ACFQIC_14145</name>
</gene>
<keyword evidence="2" id="KW-0808">Transferase</keyword>
<proteinExistence type="predicted"/>
<dbReference type="Proteomes" id="UP001596410">
    <property type="component" value="Unassembled WGS sequence"/>
</dbReference>
<evidence type="ECO:0000313" key="3">
    <source>
        <dbReference type="Proteomes" id="UP001596410"/>
    </source>
</evidence>
<reference evidence="3" key="1">
    <citation type="journal article" date="2019" name="Int. J. Syst. Evol. Microbiol.">
        <title>The Global Catalogue of Microorganisms (GCM) 10K type strain sequencing project: providing services to taxonomists for standard genome sequencing and annotation.</title>
        <authorList>
            <consortium name="The Broad Institute Genomics Platform"/>
            <consortium name="The Broad Institute Genome Sequencing Center for Infectious Disease"/>
            <person name="Wu L."/>
            <person name="Ma J."/>
        </authorList>
    </citation>
    <scope>NUCLEOTIDE SEQUENCE [LARGE SCALE GENOMIC DNA]</scope>
    <source>
        <strain evidence="3">CGMCC 4.1621</strain>
    </source>
</reference>
<accession>A0ABW2ELL6</accession>